<keyword evidence="3 7" id="KW-0812">Transmembrane</keyword>
<dbReference type="InterPro" id="IPR003838">
    <property type="entry name" value="ABC3_permease_C"/>
</dbReference>
<evidence type="ECO:0000313" key="10">
    <source>
        <dbReference type="Proteomes" id="UP000273001"/>
    </source>
</evidence>
<feature type="transmembrane region" description="Helical" evidence="7">
    <location>
        <begin position="764"/>
        <end position="793"/>
    </location>
</feature>
<feature type="transmembrane region" description="Helical" evidence="7">
    <location>
        <begin position="442"/>
        <end position="468"/>
    </location>
</feature>
<comment type="subcellular location">
    <subcellularLocation>
        <location evidence="1">Cell membrane</location>
        <topology evidence="1">Multi-pass membrane protein</topology>
    </subcellularLocation>
</comment>
<feature type="transmembrane region" description="Helical" evidence="7">
    <location>
        <begin position="272"/>
        <end position="297"/>
    </location>
</feature>
<evidence type="ECO:0000256" key="4">
    <source>
        <dbReference type="ARBA" id="ARBA00022989"/>
    </source>
</evidence>
<reference evidence="9 10" key="1">
    <citation type="submission" date="2018-09" db="EMBL/GenBank/DDBJ databases">
        <authorList>
            <person name="Li J."/>
        </authorList>
    </citation>
    <scope>NUCLEOTIDE SEQUENCE [LARGE SCALE GENOMIC DNA]</scope>
    <source>
        <strain evidence="9 10">2129</strain>
    </source>
</reference>
<keyword evidence="4 7" id="KW-1133">Transmembrane helix</keyword>
<feature type="transmembrane region" description="Helical" evidence="7">
    <location>
        <begin position="359"/>
        <end position="383"/>
    </location>
</feature>
<evidence type="ECO:0000256" key="1">
    <source>
        <dbReference type="ARBA" id="ARBA00004651"/>
    </source>
</evidence>
<protein>
    <submittedName>
        <fullName evidence="9">ABC transporter permease</fullName>
    </submittedName>
</protein>
<dbReference type="PANTHER" id="PTHR30572:SF4">
    <property type="entry name" value="ABC TRANSPORTER PERMEASE YTRF"/>
    <property type="match status" value="1"/>
</dbReference>
<proteinExistence type="inferred from homology"/>
<accession>A0ABN5PLX8</accession>
<evidence type="ECO:0000256" key="6">
    <source>
        <dbReference type="ARBA" id="ARBA00038076"/>
    </source>
</evidence>
<keyword evidence="2" id="KW-1003">Cell membrane</keyword>
<evidence type="ECO:0000256" key="3">
    <source>
        <dbReference type="ARBA" id="ARBA00022692"/>
    </source>
</evidence>
<feature type="transmembrane region" description="Helical" evidence="7">
    <location>
        <begin position="495"/>
        <end position="518"/>
    </location>
</feature>
<evidence type="ECO:0000256" key="5">
    <source>
        <dbReference type="ARBA" id="ARBA00023136"/>
    </source>
</evidence>
<evidence type="ECO:0000259" key="8">
    <source>
        <dbReference type="Pfam" id="PF02687"/>
    </source>
</evidence>
<evidence type="ECO:0000256" key="2">
    <source>
        <dbReference type="ARBA" id="ARBA00022475"/>
    </source>
</evidence>
<evidence type="ECO:0000313" key="9">
    <source>
        <dbReference type="EMBL" id="AYD89232.1"/>
    </source>
</evidence>
<gene>
    <name evidence="9" type="ORF">D5R93_02650</name>
</gene>
<feature type="transmembrane region" description="Helical" evidence="7">
    <location>
        <begin position="813"/>
        <end position="834"/>
    </location>
</feature>
<comment type="similarity">
    <text evidence="6">Belongs to the ABC-4 integral membrane protein family.</text>
</comment>
<name>A0ABN5PLX8_9ACTO</name>
<dbReference type="EMBL" id="CP032514">
    <property type="protein sequence ID" value="AYD89232.1"/>
    <property type="molecule type" value="Genomic_DNA"/>
</dbReference>
<keyword evidence="10" id="KW-1185">Reference proteome</keyword>
<dbReference type="Pfam" id="PF02687">
    <property type="entry name" value="FtsX"/>
    <property type="match status" value="2"/>
</dbReference>
<dbReference type="Proteomes" id="UP000273001">
    <property type="component" value="Chromosome"/>
</dbReference>
<evidence type="ECO:0000256" key="7">
    <source>
        <dbReference type="SAM" id="Phobius"/>
    </source>
</evidence>
<dbReference type="InterPro" id="IPR050250">
    <property type="entry name" value="Macrolide_Exporter_MacB"/>
</dbReference>
<organism evidence="9 10">
    <name type="scientific">Actinomyces lilanjuaniae</name>
    <dbReference type="NCBI Taxonomy" id="2321394"/>
    <lineage>
        <taxon>Bacteria</taxon>
        <taxon>Bacillati</taxon>
        <taxon>Actinomycetota</taxon>
        <taxon>Actinomycetes</taxon>
        <taxon>Actinomycetales</taxon>
        <taxon>Actinomycetaceae</taxon>
        <taxon>Actinomyces</taxon>
    </lineage>
</organism>
<sequence length="852" mass="86816">MPALLDLRRTVAATVAVALSAALIVFSLVVTDTYTTQASADARTSIHGADVVVTSEVATPTSSNRIPTEVAEEVEALDQVASVRGEHWSLLDLDLPEQLRNGANTDVRVLDLPDLDGPTSLTDGRLPQATGELAIDTTLAQSRGLRVGDTLNLVASAEEEGGEGSESSLSSSSTVVGIVSAGADSGEMLESGASQYNKIYATPEQLEAIGASTDYSFLYVTAAPGADTAALQEEVAQVVHASSAEADVASAEEVVVRRTAESAAGGGIITTLLNLLALVCVLVAGIVIATTFATLVARQTRQVGLLRCVGATRRQVLRSVLRTGALTGLVGSAAGAVLGIAGTALLVRAGAMEQLDGASLTISPAAVLLAVIATTVVTLVSVLRPARRAARVSPLIAVTGQDLNREHASRRRRRVAAFGALLLLAGLVTTIAGMSIRSISTAAAGGAVLVIGLLLALPLLVTAGAALIERLCSAQRFPVLHLAARNLGRNPGRSAASAATILVGVGVGAVLFTGLFSFQSSFQNILNDVSQKDITVLGVTPENEATVTSAVAEAEGVESLTTVPVIDVTQTVDGTTQDLSGIAVLDTEAISPVVYSTAGLEDLEDGVLIVGGIYGIPDGTTVTLTGPAGSTEVTARVREGWGAVVTPGTAQQLTGGTGTNSMVWARATEGNTPGAAEANIREALRGQEVMVDGREDAFASVTHNLNQIVLMVSVVLGLSLVIALVGLANTTRVSILERTREIGVLRAMGTQRTEVRRLVVAENVLTAGLGGLLGIATGTLLGAVGMMTIISVITDDLPTGENSQEAGSIAVSVPFLPLVITLLVALAVGVLASLRPAGAASRVPPVQALAVD</sequence>
<feature type="transmembrane region" description="Helical" evidence="7">
    <location>
        <begin position="323"/>
        <end position="347"/>
    </location>
</feature>
<dbReference type="PANTHER" id="PTHR30572">
    <property type="entry name" value="MEMBRANE COMPONENT OF TRANSPORTER-RELATED"/>
    <property type="match status" value="1"/>
</dbReference>
<feature type="transmembrane region" description="Helical" evidence="7">
    <location>
        <begin position="708"/>
        <end position="728"/>
    </location>
</feature>
<keyword evidence="5 7" id="KW-0472">Membrane</keyword>
<feature type="domain" description="ABC3 transporter permease C-terminal" evidence="8">
    <location>
        <begin position="275"/>
        <end position="394"/>
    </location>
</feature>
<feature type="domain" description="ABC3 transporter permease C-terminal" evidence="8">
    <location>
        <begin position="714"/>
        <end position="845"/>
    </location>
</feature>
<feature type="transmembrane region" description="Helical" evidence="7">
    <location>
        <begin position="415"/>
        <end position="436"/>
    </location>
</feature>
<dbReference type="RefSeq" id="WP_120203685.1">
    <property type="nucleotide sequence ID" value="NZ_CP032514.1"/>
</dbReference>